<dbReference type="EMBL" id="SIJB01000049">
    <property type="protein sequence ID" value="NBI30998.1"/>
    <property type="molecule type" value="Genomic_DNA"/>
</dbReference>
<evidence type="ECO:0000313" key="2">
    <source>
        <dbReference type="Proteomes" id="UP000448943"/>
    </source>
</evidence>
<dbReference type="RefSeq" id="WP_160647814.1">
    <property type="nucleotide sequence ID" value="NZ_SIJB01000049.1"/>
</dbReference>
<comment type="caution">
    <text evidence="1">The sequence shown here is derived from an EMBL/GenBank/DDBJ whole genome shotgun (WGS) entry which is preliminary data.</text>
</comment>
<reference evidence="1 2" key="1">
    <citation type="submission" date="2019-01" db="EMBL/GenBank/DDBJ databases">
        <title>Chengkuizengella sp. nov., isolated from deep-sea sediment of East Pacific Ocean.</title>
        <authorList>
            <person name="Yang J."/>
            <person name="Lai Q."/>
            <person name="Shao Z."/>
        </authorList>
    </citation>
    <scope>NUCLEOTIDE SEQUENCE [LARGE SCALE GENOMIC DNA]</scope>
    <source>
        <strain evidence="1 2">YPA3-1-1</strain>
    </source>
</reference>
<gene>
    <name evidence="1" type="ORF">ERL59_18770</name>
</gene>
<protein>
    <submittedName>
        <fullName evidence="1">Uncharacterized protein</fullName>
    </submittedName>
</protein>
<sequence>MKILCERSVPAINTGEILFKSGQEYAAKKIGDGKSCSVKDEFGAIQLLVFNNKFFRKNFKIVEA</sequence>
<name>A0A6N9Q807_9BACL</name>
<evidence type="ECO:0000313" key="1">
    <source>
        <dbReference type="EMBL" id="NBI30998.1"/>
    </source>
</evidence>
<proteinExistence type="predicted"/>
<organism evidence="1 2">
    <name type="scientific">Chengkuizengella marina</name>
    <dbReference type="NCBI Taxonomy" id="2507566"/>
    <lineage>
        <taxon>Bacteria</taxon>
        <taxon>Bacillati</taxon>
        <taxon>Bacillota</taxon>
        <taxon>Bacilli</taxon>
        <taxon>Bacillales</taxon>
        <taxon>Paenibacillaceae</taxon>
        <taxon>Chengkuizengella</taxon>
    </lineage>
</organism>
<dbReference type="Proteomes" id="UP000448943">
    <property type="component" value="Unassembled WGS sequence"/>
</dbReference>
<keyword evidence="2" id="KW-1185">Reference proteome</keyword>
<accession>A0A6N9Q807</accession>
<dbReference type="AlphaFoldDB" id="A0A6N9Q807"/>